<sequence length="197" mass="21711">MLSEQQNAALDAIKVWIKSDKQVFRLFGYAGTGKQQPVDSEVQTPSGVRRLGDLREGDWVFGQDGMPVLVTGVFPQGVKPAYRITFRDKSTAECGPDHLWAVWTNKLRQTNKPPVVLSLQEIINNGVRHTGGGYRYSIPLCEPVSYTERDLPLHPYLMGALIGDGTALGTTPILCCPDVDRDIADRCIGLLPENTKS</sequence>
<dbReference type="SUPFAM" id="SSF51294">
    <property type="entry name" value="Hedgehog/intein (Hint) domain"/>
    <property type="match status" value="1"/>
</dbReference>
<organism evidence="1">
    <name type="scientific">marine sediment metagenome</name>
    <dbReference type="NCBI Taxonomy" id="412755"/>
    <lineage>
        <taxon>unclassified sequences</taxon>
        <taxon>metagenomes</taxon>
        <taxon>ecological metagenomes</taxon>
    </lineage>
</organism>
<dbReference type="Gene3D" id="2.170.16.10">
    <property type="entry name" value="Hedgehog/Intein (Hint) domain"/>
    <property type="match status" value="1"/>
</dbReference>
<protein>
    <recommendedName>
        <fullName evidence="2">Hint domain-containing protein</fullName>
    </recommendedName>
</protein>
<evidence type="ECO:0000313" key="1">
    <source>
        <dbReference type="EMBL" id="KKL07660.1"/>
    </source>
</evidence>
<comment type="caution">
    <text evidence="1">The sequence shown here is derived from an EMBL/GenBank/DDBJ whole genome shotgun (WGS) entry which is preliminary data.</text>
</comment>
<name>A0A0F9AE19_9ZZZZ</name>
<dbReference type="AlphaFoldDB" id="A0A0F9AE19"/>
<gene>
    <name evidence="1" type="ORF">LCGC14_2583760</name>
</gene>
<dbReference type="EMBL" id="LAZR01043197">
    <property type="protein sequence ID" value="KKL07660.1"/>
    <property type="molecule type" value="Genomic_DNA"/>
</dbReference>
<reference evidence="1" key="1">
    <citation type="journal article" date="2015" name="Nature">
        <title>Complex archaea that bridge the gap between prokaryotes and eukaryotes.</title>
        <authorList>
            <person name="Spang A."/>
            <person name="Saw J.H."/>
            <person name="Jorgensen S.L."/>
            <person name="Zaremba-Niedzwiedzka K."/>
            <person name="Martijn J."/>
            <person name="Lind A.E."/>
            <person name="van Eijk R."/>
            <person name="Schleper C."/>
            <person name="Guy L."/>
            <person name="Ettema T.J."/>
        </authorList>
    </citation>
    <scope>NUCLEOTIDE SEQUENCE</scope>
</reference>
<evidence type="ECO:0008006" key="2">
    <source>
        <dbReference type="Google" id="ProtNLM"/>
    </source>
</evidence>
<accession>A0A0F9AE19</accession>
<dbReference type="InterPro" id="IPR036844">
    <property type="entry name" value="Hint_dom_sf"/>
</dbReference>
<proteinExistence type="predicted"/>
<feature type="non-terminal residue" evidence="1">
    <location>
        <position position="197"/>
    </location>
</feature>